<reference evidence="7 8" key="1">
    <citation type="submission" date="2020-08" db="EMBL/GenBank/DDBJ databases">
        <title>Sequencing the genomes of 1000 actinobacteria strains.</title>
        <authorList>
            <person name="Klenk H.-P."/>
        </authorList>
    </citation>
    <scope>NUCLEOTIDE SEQUENCE [LARGE SCALE GENOMIC DNA]</scope>
    <source>
        <strain evidence="7 8">DSM 22826</strain>
    </source>
</reference>
<keyword evidence="4" id="KW-1133">Transmembrane helix</keyword>
<comment type="caution">
    <text evidence="7">The sequence shown here is derived from an EMBL/GenBank/DDBJ whole genome shotgun (WGS) entry which is preliminary data.</text>
</comment>
<dbReference type="Proteomes" id="UP000523000">
    <property type="component" value="Unassembled WGS sequence"/>
</dbReference>
<sequence>MNKTPATGKAQAPGGAGTSGNLRLFIALLLSLLLLVTLGGRLFYIQGMDPQGVAAEAVKNRTKEVSIEPRRGQILDANGTILATSVDRYDLVISQKDLASEIAKSTTETYPRKNPETGKRERITVDQAVAELSQILGLDEAMVKESVVGVEGAEKKTYSVIAKSVTPEMRNAAMEVSLPAMNGMLLSERQYPNGVVAGPLLGFMDSEGKGAEGLELSQEAKLAGTAGKKKYEAGGDGIRIPIATNEEIPVQDGQSVRLTINTDIQYVAQEAVAKKAKEFKAEWVNATVLNLKTGEIIALGDSKSMDPNDPGATDAESRTSTTLTQAFEPGSTGKVATFAAALEEGVIKPTDQFKVANSLRINGETINDSLKHSTFEMTAAGIFARSYNTGTVMVGNKLENKVREDYMRKLGIGAPIDLGVSGFNKGILAPSSDWERRQQYNIMFGQGYTQTALHTAKIFQTVANGGVQMEPSLIDAYIDADGTEHKVPEAKPKRVFSKKTSDEMLRMMETVVQEGTGKKMAIEGYRVGGKSGTAQAAGPTGKYDGYTSSFAGVAPLDDPQFVVVVTMHRPKGNWKSWSVGDTFTEIMSKTLNTYNVPPSKSKPNGYNVFVGTDQQKSW</sequence>
<dbReference type="InterPro" id="IPR036138">
    <property type="entry name" value="PBP_dimer_sf"/>
</dbReference>
<evidence type="ECO:0000256" key="2">
    <source>
        <dbReference type="ARBA" id="ARBA00007171"/>
    </source>
</evidence>
<dbReference type="Gene3D" id="3.30.450.330">
    <property type="match status" value="1"/>
</dbReference>
<dbReference type="GO" id="GO:0005886">
    <property type="term" value="C:plasma membrane"/>
    <property type="evidence" value="ECO:0007669"/>
    <property type="project" value="TreeGrafter"/>
</dbReference>
<dbReference type="SUPFAM" id="SSF56601">
    <property type="entry name" value="beta-lactamase/transpeptidase-like"/>
    <property type="match status" value="1"/>
</dbReference>
<dbReference type="GO" id="GO:0071555">
    <property type="term" value="P:cell wall organization"/>
    <property type="evidence" value="ECO:0007669"/>
    <property type="project" value="TreeGrafter"/>
</dbReference>
<dbReference type="Gene3D" id="3.90.1310.10">
    <property type="entry name" value="Penicillin-binding protein 2a (Domain 2)"/>
    <property type="match status" value="1"/>
</dbReference>
<evidence type="ECO:0000256" key="1">
    <source>
        <dbReference type="ARBA" id="ARBA00004370"/>
    </source>
</evidence>
<dbReference type="InterPro" id="IPR001460">
    <property type="entry name" value="PCN-bd_Tpept"/>
</dbReference>
<keyword evidence="7" id="KW-0131">Cell cycle</keyword>
<dbReference type="GO" id="GO:0008658">
    <property type="term" value="F:penicillin binding"/>
    <property type="evidence" value="ECO:0007669"/>
    <property type="project" value="InterPro"/>
</dbReference>
<evidence type="ECO:0000256" key="4">
    <source>
        <dbReference type="SAM" id="Phobius"/>
    </source>
</evidence>
<dbReference type="InterPro" id="IPR050515">
    <property type="entry name" value="Beta-lactam/transpept"/>
</dbReference>
<protein>
    <submittedName>
        <fullName evidence="7">Cell division protein FtsI (Penicillin-binding protein 3)</fullName>
    </submittedName>
</protein>
<gene>
    <name evidence="7" type="ORF">E9229_002873</name>
</gene>
<keyword evidence="4" id="KW-0812">Transmembrane</keyword>
<dbReference type="SUPFAM" id="SSF56519">
    <property type="entry name" value="Penicillin binding protein dimerisation domain"/>
    <property type="match status" value="1"/>
</dbReference>
<dbReference type="PANTHER" id="PTHR30627">
    <property type="entry name" value="PEPTIDOGLYCAN D,D-TRANSPEPTIDASE"/>
    <property type="match status" value="1"/>
</dbReference>
<dbReference type="EMBL" id="JACHVS010000002">
    <property type="protein sequence ID" value="MBB2996626.1"/>
    <property type="molecule type" value="Genomic_DNA"/>
</dbReference>
<feature type="domain" description="Penicillin-binding protein dimerisation" evidence="6">
    <location>
        <begin position="67"/>
        <end position="237"/>
    </location>
</feature>
<evidence type="ECO:0000259" key="6">
    <source>
        <dbReference type="Pfam" id="PF03717"/>
    </source>
</evidence>
<keyword evidence="3 4" id="KW-0472">Membrane</keyword>
<dbReference type="Pfam" id="PF00905">
    <property type="entry name" value="Transpeptidase"/>
    <property type="match status" value="1"/>
</dbReference>
<proteinExistence type="inferred from homology"/>
<organism evidence="7 8">
    <name type="scientific">Paeniglutamicibacter cryotolerans</name>
    <dbReference type="NCBI Taxonomy" id="670079"/>
    <lineage>
        <taxon>Bacteria</taxon>
        <taxon>Bacillati</taxon>
        <taxon>Actinomycetota</taxon>
        <taxon>Actinomycetes</taxon>
        <taxon>Micrococcales</taxon>
        <taxon>Micrococcaceae</taxon>
        <taxon>Paeniglutamicibacter</taxon>
    </lineage>
</organism>
<keyword evidence="8" id="KW-1185">Reference proteome</keyword>
<evidence type="ECO:0000313" key="8">
    <source>
        <dbReference type="Proteomes" id="UP000523000"/>
    </source>
</evidence>
<keyword evidence="7" id="KW-0132">Cell division</keyword>
<accession>A0A839QRM5</accession>
<dbReference type="InterPro" id="IPR012338">
    <property type="entry name" value="Beta-lactam/transpept-like"/>
</dbReference>
<feature type="domain" description="Penicillin-binding protein transpeptidase" evidence="5">
    <location>
        <begin position="286"/>
        <end position="587"/>
    </location>
</feature>
<dbReference type="PANTHER" id="PTHR30627:SF1">
    <property type="entry name" value="PEPTIDOGLYCAN D,D-TRANSPEPTIDASE FTSI"/>
    <property type="match status" value="1"/>
</dbReference>
<dbReference type="Pfam" id="PF03717">
    <property type="entry name" value="PBP_dimer"/>
    <property type="match status" value="1"/>
</dbReference>
<comment type="similarity">
    <text evidence="2">Belongs to the transpeptidase family.</text>
</comment>
<dbReference type="RefSeq" id="WP_183512186.1">
    <property type="nucleotide sequence ID" value="NZ_BAABGK010000033.1"/>
</dbReference>
<comment type="subcellular location">
    <subcellularLocation>
        <location evidence="1">Membrane</location>
    </subcellularLocation>
</comment>
<name>A0A839QRM5_9MICC</name>
<dbReference type="GO" id="GO:0051301">
    <property type="term" value="P:cell division"/>
    <property type="evidence" value="ECO:0007669"/>
    <property type="project" value="UniProtKB-KW"/>
</dbReference>
<dbReference type="Gene3D" id="3.40.710.10">
    <property type="entry name" value="DD-peptidase/beta-lactamase superfamily"/>
    <property type="match status" value="1"/>
</dbReference>
<evidence type="ECO:0000256" key="3">
    <source>
        <dbReference type="ARBA" id="ARBA00023136"/>
    </source>
</evidence>
<dbReference type="InterPro" id="IPR005311">
    <property type="entry name" value="PBP_dimer"/>
</dbReference>
<feature type="transmembrane region" description="Helical" evidence="4">
    <location>
        <begin position="24"/>
        <end position="44"/>
    </location>
</feature>
<dbReference type="AlphaFoldDB" id="A0A839QRM5"/>
<evidence type="ECO:0000313" key="7">
    <source>
        <dbReference type="EMBL" id="MBB2996626.1"/>
    </source>
</evidence>
<evidence type="ECO:0000259" key="5">
    <source>
        <dbReference type="Pfam" id="PF00905"/>
    </source>
</evidence>